<feature type="signal peptide" evidence="2">
    <location>
        <begin position="1"/>
        <end position="15"/>
    </location>
</feature>
<evidence type="ECO:0000313" key="3">
    <source>
        <dbReference type="EMBL" id="CAD7401718.1"/>
    </source>
</evidence>
<name>A0A7R9GY03_TIMCR</name>
<feature type="region of interest" description="Disordered" evidence="1">
    <location>
        <begin position="29"/>
        <end position="93"/>
    </location>
</feature>
<reference evidence="3" key="1">
    <citation type="submission" date="2020-11" db="EMBL/GenBank/DDBJ databases">
        <authorList>
            <person name="Tran Van P."/>
        </authorList>
    </citation>
    <scope>NUCLEOTIDE SEQUENCE</scope>
</reference>
<protein>
    <submittedName>
        <fullName evidence="3">Uncharacterized protein</fullName>
    </submittedName>
</protein>
<sequence>MGSSFTTLCLVGGWATLCQEGAKLRDSTWARDTFPPSTPQGKFPGLKETPSRQTRCRRDNTSPERNRGGVPAFDRRESGKYSTPGLGNTNRLDLLPKYNIPGARLSVY</sequence>
<evidence type="ECO:0000256" key="1">
    <source>
        <dbReference type="SAM" id="MobiDB-lite"/>
    </source>
</evidence>
<gene>
    <name evidence="3" type="ORF">TCEB3V08_LOCUS6146</name>
</gene>
<accession>A0A7R9GY03</accession>
<feature type="compositionally biased region" description="Basic and acidic residues" evidence="1">
    <location>
        <begin position="56"/>
        <end position="79"/>
    </location>
</feature>
<dbReference type="EMBL" id="OC318376">
    <property type="protein sequence ID" value="CAD7401718.1"/>
    <property type="molecule type" value="Genomic_DNA"/>
</dbReference>
<evidence type="ECO:0000256" key="2">
    <source>
        <dbReference type="SAM" id="SignalP"/>
    </source>
</evidence>
<dbReference type="AlphaFoldDB" id="A0A7R9GY03"/>
<proteinExistence type="predicted"/>
<feature type="chain" id="PRO_5030724284" evidence="2">
    <location>
        <begin position="16"/>
        <end position="108"/>
    </location>
</feature>
<organism evidence="3">
    <name type="scientific">Timema cristinae</name>
    <name type="common">Walking stick</name>
    <dbReference type="NCBI Taxonomy" id="61476"/>
    <lineage>
        <taxon>Eukaryota</taxon>
        <taxon>Metazoa</taxon>
        <taxon>Ecdysozoa</taxon>
        <taxon>Arthropoda</taxon>
        <taxon>Hexapoda</taxon>
        <taxon>Insecta</taxon>
        <taxon>Pterygota</taxon>
        <taxon>Neoptera</taxon>
        <taxon>Polyneoptera</taxon>
        <taxon>Phasmatodea</taxon>
        <taxon>Timematodea</taxon>
        <taxon>Timematoidea</taxon>
        <taxon>Timematidae</taxon>
        <taxon>Timema</taxon>
    </lineage>
</organism>
<keyword evidence="2" id="KW-0732">Signal</keyword>